<name>A0A7X0JY53_9GAMM</name>
<comment type="caution">
    <text evidence="8">The sequence shown here is derived from an EMBL/GenBank/DDBJ whole genome shotgun (WGS) entry which is preliminary data.</text>
</comment>
<feature type="transmembrane region" description="Helical" evidence="6">
    <location>
        <begin position="309"/>
        <end position="326"/>
    </location>
</feature>
<keyword evidence="3 6" id="KW-1133">Transmembrane helix</keyword>
<feature type="compositionally biased region" description="Acidic residues" evidence="5">
    <location>
        <begin position="48"/>
        <end position="57"/>
    </location>
</feature>
<reference evidence="8 9" key="1">
    <citation type="submission" date="2020-08" db="EMBL/GenBank/DDBJ databases">
        <title>Genomic Encyclopedia of Type Strains, Phase IV (KMG-IV): sequencing the most valuable type-strain genomes for metagenomic binning, comparative biology and taxonomic classification.</title>
        <authorList>
            <person name="Goeker M."/>
        </authorList>
    </citation>
    <scope>NUCLEOTIDE SEQUENCE [LARGE SCALE GENOMIC DNA]</scope>
    <source>
        <strain evidence="8 9">DSM 22368</strain>
    </source>
</reference>
<evidence type="ECO:0000259" key="7">
    <source>
        <dbReference type="Pfam" id="PF06271"/>
    </source>
</evidence>
<feature type="region of interest" description="Disordered" evidence="5">
    <location>
        <begin position="47"/>
        <end position="141"/>
    </location>
</feature>
<evidence type="ECO:0000256" key="6">
    <source>
        <dbReference type="SAM" id="Phobius"/>
    </source>
</evidence>
<dbReference type="InterPro" id="IPR010432">
    <property type="entry name" value="RDD"/>
</dbReference>
<keyword evidence="9" id="KW-1185">Reference proteome</keyword>
<evidence type="ECO:0000256" key="3">
    <source>
        <dbReference type="ARBA" id="ARBA00022989"/>
    </source>
</evidence>
<keyword evidence="4 6" id="KW-0472">Membrane</keyword>
<feature type="transmembrane region" description="Helical" evidence="6">
    <location>
        <begin position="387"/>
        <end position="405"/>
    </location>
</feature>
<feature type="compositionally biased region" description="Basic and acidic residues" evidence="5">
    <location>
        <begin position="119"/>
        <end position="128"/>
    </location>
</feature>
<evidence type="ECO:0000256" key="5">
    <source>
        <dbReference type="SAM" id="MobiDB-lite"/>
    </source>
</evidence>
<evidence type="ECO:0000256" key="1">
    <source>
        <dbReference type="ARBA" id="ARBA00004141"/>
    </source>
</evidence>
<protein>
    <submittedName>
        <fullName evidence="8">Putative RDD family membrane protein YckC</fullName>
    </submittedName>
</protein>
<feature type="domain" description="RDD" evidence="7">
    <location>
        <begin position="275"/>
        <end position="373"/>
    </location>
</feature>
<dbReference type="GO" id="GO:0016020">
    <property type="term" value="C:membrane"/>
    <property type="evidence" value="ECO:0007669"/>
    <property type="project" value="UniProtKB-SubCell"/>
</dbReference>
<dbReference type="Proteomes" id="UP000528457">
    <property type="component" value="Unassembled WGS sequence"/>
</dbReference>
<evidence type="ECO:0000313" key="9">
    <source>
        <dbReference type="Proteomes" id="UP000528457"/>
    </source>
</evidence>
<dbReference type="EMBL" id="JACHHT010000005">
    <property type="protein sequence ID" value="MBB6523868.1"/>
    <property type="molecule type" value="Genomic_DNA"/>
</dbReference>
<dbReference type="InParanoid" id="A0A7X0JY53"/>
<gene>
    <name evidence="8" type="ORF">HNR48_004183</name>
</gene>
<dbReference type="RefSeq" id="WP_166843600.1">
    <property type="nucleotide sequence ID" value="NZ_JAAONY010000005.1"/>
</dbReference>
<dbReference type="Pfam" id="PF06271">
    <property type="entry name" value="RDD"/>
    <property type="match status" value="1"/>
</dbReference>
<evidence type="ECO:0000256" key="4">
    <source>
        <dbReference type="ARBA" id="ARBA00023136"/>
    </source>
</evidence>
<feature type="transmembrane region" description="Helical" evidence="6">
    <location>
        <begin position="281"/>
        <end position="302"/>
    </location>
</feature>
<evidence type="ECO:0000256" key="2">
    <source>
        <dbReference type="ARBA" id="ARBA00022692"/>
    </source>
</evidence>
<evidence type="ECO:0000313" key="8">
    <source>
        <dbReference type="EMBL" id="MBB6523868.1"/>
    </source>
</evidence>
<keyword evidence="2 6" id="KW-0812">Transmembrane</keyword>
<accession>A0A7X0JY53</accession>
<sequence>MDIFDLPSGHSERDIKRAYAKALKKIDVDENPDEFQQLYNAYQQALYDLEEQEENPTPDDHPSNCAASESEPASLQADVQLAEASQNGNDTVDSFEQAQESLWQSDESDNNNEQWQEAESQREPEKAESTVPEGEPLSEEQQAIAQHYQQQLERLDQQLERLLATPKECKKLHSWLFLNEFPELTDYEFWIEASRLVYHRIADSQSPEYKGKHPNITREVLDFLDSIFNWFEYLQDPEEPAYNHHQTLYNRVQSLHISVDLDALLDSSSSSETTSSFTQRFFATFIDCILLSLFFILCSWAFKESIPNTLFTAEVMSLLAFLYYLTAVTSPLQGTIGHWVASSKVVTSHGEPPSVFDALRRGSGFIVLLVCIALPYQQGVELSGGKLAQAIIVVPMVALYAWTHFNNTLLVSKK</sequence>
<comment type="subcellular location">
    <subcellularLocation>
        <location evidence="1">Membrane</location>
        <topology evidence="1">Multi-pass membrane protein</topology>
    </subcellularLocation>
</comment>
<feature type="compositionally biased region" description="Polar residues" evidence="5">
    <location>
        <begin position="83"/>
        <end position="118"/>
    </location>
</feature>
<organism evidence="8 9">
    <name type="scientific">Pseudoteredinibacter isoporae</name>
    <dbReference type="NCBI Taxonomy" id="570281"/>
    <lineage>
        <taxon>Bacteria</taxon>
        <taxon>Pseudomonadati</taxon>
        <taxon>Pseudomonadota</taxon>
        <taxon>Gammaproteobacteria</taxon>
        <taxon>Cellvibrionales</taxon>
        <taxon>Cellvibrionaceae</taxon>
        <taxon>Pseudoteredinibacter</taxon>
    </lineage>
</organism>
<proteinExistence type="predicted"/>
<dbReference type="AlphaFoldDB" id="A0A7X0JY53"/>